<keyword evidence="4" id="KW-1185">Reference proteome</keyword>
<dbReference type="PANTHER" id="PTHR22967">
    <property type="entry name" value="SERINE/THREONINE PROTEIN KINASE"/>
    <property type="match status" value="1"/>
</dbReference>
<dbReference type="EMBL" id="CAIX01000132">
    <property type="protein sequence ID" value="CCI46569.1"/>
    <property type="molecule type" value="Genomic_DNA"/>
</dbReference>
<accession>A0A024GJR3</accession>
<feature type="domain" description="Protein kinase" evidence="2">
    <location>
        <begin position="13"/>
        <end position="304"/>
    </location>
</feature>
<dbReference type="SUPFAM" id="SSF56112">
    <property type="entry name" value="Protein kinase-like (PK-like)"/>
    <property type="match status" value="1"/>
</dbReference>
<dbReference type="PROSITE" id="PS50011">
    <property type="entry name" value="PROTEIN_KINASE_DOM"/>
    <property type="match status" value="1"/>
</dbReference>
<name>A0A024GJR3_9STRA</name>
<dbReference type="Pfam" id="PF00069">
    <property type="entry name" value="Pkinase"/>
    <property type="match status" value="1"/>
</dbReference>
<proteinExistence type="predicted"/>
<dbReference type="InParanoid" id="A0A024GJR3"/>
<dbReference type="Gene3D" id="1.10.510.10">
    <property type="entry name" value="Transferase(Phosphotransferase) domain 1"/>
    <property type="match status" value="1"/>
</dbReference>
<dbReference type="SMART" id="SM00220">
    <property type="entry name" value="S_TKc"/>
    <property type="match status" value="1"/>
</dbReference>
<organism evidence="3 4">
    <name type="scientific">Albugo candida</name>
    <dbReference type="NCBI Taxonomy" id="65357"/>
    <lineage>
        <taxon>Eukaryota</taxon>
        <taxon>Sar</taxon>
        <taxon>Stramenopiles</taxon>
        <taxon>Oomycota</taxon>
        <taxon>Peronosporomycetes</taxon>
        <taxon>Albuginales</taxon>
        <taxon>Albuginaceae</taxon>
        <taxon>Albugo</taxon>
    </lineage>
</organism>
<keyword evidence="1" id="KW-0547">Nucleotide-binding</keyword>
<protein>
    <recommendedName>
        <fullName evidence="2">Protein kinase domain-containing protein</fullName>
    </recommendedName>
</protein>
<evidence type="ECO:0000313" key="3">
    <source>
        <dbReference type="EMBL" id="CCI46569.1"/>
    </source>
</evidence>
<dbReference type="GO" id="GO:0005737">
    <property type="term" value="C:cytoplasm"/>
    <property type="evidence" value="ECO:0007669"/>
    <property type="project" value="TreeGrafter"/>
</dbReference>
<evidence type="ECO:0000256" key="1">
    <source>
        <dbReference type="ARBA" id="ARBA00022741"/>
    </source>
</evidence>
<dbReference type="InterPro" id="IPR011009">
    <property type="entry name" value="Kinase-like_dom_sf"/>
</dbReference>
<dbReference type="PANTHER" id="PTHR22967:SF92">
    <property type="entry name" value="LD17053P"/>
    <property type="match status" value="1"/>
</dbReference>
<dbReference type="InterPro" id="IPR000719">
    <property type="entry name" value="Prot_kinase_dom"/>
</dbReference>
<gene>
    <name evidence="3" type="ORF">BN9_075120</name>
</gene>
<dbReference type="GO" id="GO:0005524">
    <property type="term" value="F:ATP binding"/>
    <property type="evidence" value="ECO:0007669"/>
    <property type="project" value="InterPro"/>
</dbReference>
<dbReference type="GO" id="GO:0004674">
    <property type="term" value="F:protein serine/threonine kinase activity"/>
    <property type="evidence" value="ECO:0007669"/>
    <property type="project" value="TreeGrafter"/>
</dbReference>
<dbReference type="OrthoDB" id="248923at2759"/>
<evidence type="ECO:0000259" key="2">
    <source>
        <dbReference type="PROSITE" id="PS50011"/>
    </source>
</evidence>
<dbReference type="AlphaFoldDB" id="A0A024GJR3"/>
<sequence length="306" mass="34235">MQSETLRIGDTLVSVSRTISEKSTKQLQLVQTSQNGENMIVKRILVRSEEDERRILLELEIYRSVKHMNLIPLIDYDEIRSGQTESLFLFPYFDRGNLWNAIVAAKSSSSPLWPFTQRVALHLFHGICSGVLSLHRAGYCHMALSPQCILLSASSSMGEDYLSCIPIITKMDHCFVSGATNSHHQASLDAQGGRERGRNLNNYTAPEISDPSGDTLLDGQSDIWSLGCILYAMAFGAELIDYLSQNADGEYKSVEFPSESANGTRNQNAVFTQEFCEFIRDMVAYKAEERPTILDVLEFTTELLNG</sequence>
<evidence type="ECO:0000313" key="4">
    <source>
        <dbReference type="Proteomes" id="UP000053237"/>
    </source>
</evidence>
<reference evidence="3 4" key="1">
    <citation type="submission" date="2012-05" db="EMBL/GenBank/DDBJ databases">
        <title>Recombination and specialization in a pathogen metapopulation.</title>
        <authorList>
            <person name="Gardiner A."/>
            <person name="Kemen E."/>
            <person name="Schultz-Larsen T."/>
            <person name="MacLean D."/>
            <person name="Van Oosterhout C."/>
            <person name="Jones J.D.G."/>
        </authorList>
    </citation>
    <scope>NUCLEOTIDE SEQUENCE [LARGE SCALE GENOMIC DNA]</scope>
    <source>
        <strain evidence="3 4">Ac Nc2</strain>
    </source>
</reference>
<comment type="caution">
    <text evidence="3">The sequence shown here is derived from an EMBL/GenBank/DDBJ whole genome shotgun (WGS) entry which is preliminary data.</text>
</comment>
<dbReference type="Proteomes" id="UP000053237">
    <property type="component" value="Unassembled WGS sequence"/>
</dbReference>